<dbReference type="Gene3D" id="2.40.50.220">
    <property type="entry name" value="EutN/Ccml"/>
    <property type="match status" value="1"/>
</dbReference>
<dbReference type="InterPro" id="IPR036677">
    <property type="entry name" value="EutN_CcmL_sf"/>
</dbReference>
<evidence type="ECO:0000313" key="4">
    <source>
        <dbReference type="EMBL" id="SUP44302.1"/>
    </source>
</evidence>
<keyword evidence="3" id="KW-1283">Bacterial microcompartment</keyword>
<dbReference type="GO" id="GO:0031470">
    <property type="term" value="C:carboxysome"/>
    <property type="evidence" value="ECO:0007669"/>
    <property type="project" value="UniProtKB-SubCell"/>
</dbReference>
<dbReference type="AlphaFoldDB" id="A0A380NLX5"/>
<dbReference type="RefSeq" id="WP_115310712.1">
    <property type="nucleotide sequence ID" value="NZ_UHIO01000001.1"/>
</dbReference>
<gene>
    <name evidence="4" type="primary">ccmL</name>
    <name evidence="4" type="ORF">NCTC12020_01597</name>
</gene>
<dbReference type="SUPFAM" id="SSF159133">
    <property type="entry name" value="EutN/CcmL-like"/>
    <property type="match status" value="1"/>
</dbReference>
<organism evidence="4 5">
    <name type="scientific">Veillonella criceti</name>
    <dbReference type="NCBI Taxonomy" id="103891"/>
    <lineage>
        <taxon>Bacteria</taxon>
        <taxon>Bacillati</taxon>
        <taxon>Bacillota</taxon>
        <taxon>Negativicutes</taxon>
        <taxon>Veillonellales</taxon>
        <taxon>Veillonellaceae</taxon>
        <taxon>Veillonella</taxon>
    </lineage>
</organism>
<accession>A0A380NLX5</accession>
<dbReference type="EMBL" id="UHIO01000001">
    <property type="protein sequence ID" value="SUP44302.1"/>
    <property type="molecule type" value="Genomic_DNA"/>
</dbReference>
<evidence type="ECO:0000256" key="2">
    <source>
        <dbReference type="ARBA" id="ARBA00023669"/>
    </source>
</evidence>
<keyword evidence="2" id="KW-1282">Carboxysome</keyword>
<dbReference type="Pfam" id="PF03319">
    <property type="entry name" value="EutN_CcmL"/>
    <property type="match status" value="1"/>
</dbReference>
<protein>
    <submittedName>
        <fullName evidence="4">Carbon dioxide concentrating mechanism protein CcmL</fullName>
    </submittedName>
</protein>
<proteinExistence type="predicted"/>
<name>A0A380NLX5_9FIRM</name>
<dbReference type="PANTHER" id="PTHR36539">
    <property type="entry name" value="ETHANOLAMINE UTILIZATION PROTEIN EUTN"/>
    <property type="match status" value="1"/>
</dbReference>
<dbReference type="PANTHER" id="PTHR36539:SF1">
    <property type="entry name" value="BACTERIAL MICROCOMPARTMENT SHELL VERTEX PROTEIN EUTN"/>
    <property type="match status" value="1"/>
</dbReference>
<dbReference type="Proteomes" id="UP000255367">
    <property type="component" value="Unassembled WGS sequence"/>
</dbReference>
<sequence length="90" mass="9595">MQTGRVIGSIVSTQKHDSLVGLKLMIVQYVDGNQEPLPSYEVAADTVSAGIGEYVLLTRGSSARHVFGDDEHTNSAVDCAIVGIIDSFDK</sequence>
<dbReference type="InterPro" id="IPR004992">
    <property type="entry name" value="EutN_CcmL"/>
</dbReference>
<keyword evidence="5" id="KW-1185">Reference proteome</keyword>
<comment type="subcellular location">
    <subcellularLocation>
        <location evidence="1">Carboxysome</location>
    </subcellularLocation>
</comment>
<dbReference type="PROSITE" id="PS51932">
    <property type="entry name" value="BMV"/>
    <property type="match status" value="1"/>
</dbReference>
<evidence type="ECO:0000256" key="1">
    <source>
        <dbReference type="ARBA" id="ARBA00023587"/>
    </source>
</evidence>
<evidence type="ECO:0000256" key="3">
    <source>
        <dbReference type="ARBA" id="ARBA00024446"/>
    </source>
</evidence>
<dbReference type="OrthoDB" id="196195at2"/>
<reference evidence="4 5" key="1">
    <citation type="submission" date="2018-06" db="EMBL/GenBank/DDBJ databases">
        <authorList>
            <consortium name="Pathogen Informatics"/>
            <person name="Doyle S."/>
        </authorList>
    </citation>
    <scope>NUCLEOTIDE SEQUENCE [LARGE SCALE GENOMIC DNA]</scope>
    <source>
        <strain evidence="4 5">NCTC12020</strain>
    </source>
</reference>
<evidence type="ECO:0000313" key="5">
    <source>
        <dbReference type="Proteomes" id="UP000255367"/>
    </source>
</evidence>
<dbReference type="CDD" id="cd01614">
    <property type="entry name" value="EutN_CcmL"/>
    <property type="match status" value="1"/>
</dbReference>